<accession>A0AAD8EAL3</accession>
<sequence length="98" mass="10758">ATEKKIFLDESPSDSTDQILKLGNAPFNSPATRLPVLVKPALSNKHYTAVPCLIGALTSEQDLDDRLPMYLGLSVSDQYHIYQSLHTDSISFAHTLEG</sequence>
<proteinExistence type="predicted"/>
<evidence type="ECO:0000313" key="2">
    <source>
        <dbReference type="Proteomes" id="UP001233999"/>
    </source>
</evidence>
<dbReference type="AlphaFoldDB" id="A0AAD8EAL3"/>
<comment type="caution">
    <text evidence="1">The sequence shown here is derived from an EMBL/GenBank/DDBJ whole genome shotgun (WGS) entry which is preliminary data.</text>
</comment>
<reference evidence="1" key="1">
    <citation type="journal article" date="2023" name="IScience">
        <title>Live-bearing cockroach genome reveals convergent evolutionary mechanisms linked to viviparity in insects and beyond.</title>
        <authorList>
            <person name="Fouks B."/>
            <person name="Harrison M.C."/>
            <person name="Mikhailova A.A."/>
            <person name="Marchal E."/>
            <person name="English S."/>
            <person name="Carruthers M."/>
            <person name="Jennings E.C."/>
            <person name="Chiamaka E.L."/>
            <person name="Frigard R.A."/>
            <person name="Pippel M."/>
            <person name="Attardo G.M."/>
            <person name="Benoit J.B."/>
            <person name="Bornberg-Bauer E."/>
            <person name="Tobe S.S."/>
        </authorList>
    </citation>
    <scope>NUCLEOTIDE SEQUENCE</scope>
    <source>
        <strain evidence="1">Stay&amp;Tobe</strain>
    </source>
</reference>
<gene>
    <name evidence="1" type="ORF">L9F63_022869</name>
</gene>
<dbReference type="Proteomes" id="UP001233999">
    <property type="component" value="Unassembled WGS sequence"/>
</dbReference>
<name>A0AAD8EAL3_DIPPU</name>
<keyword evidence="2" id="KW-1185">Reference proteome</keyword>
<feature type="non-terminal residue" evidence="1">
    <location>
        <position position="1"/>
    </location>
</feature>
<organism evidence="1 2">
    <name type="scientific">Diploptera punctata</name>
    <name type="common">Pacific beetle cockroach</name>
    <dbReference type="NCBI Taxonomy" id="6984"/>
    <lineage>
        <taxon>Eukaryota</taxon>
        <taxon>Metazoa</taxon>
        <taxon>Ecdysozoa</taxon>
        <taxon>Arthropoda</taxon>
        <taxon>Hexapoda</taxon>
        <taxon>Insecta</taxon>
        <taxon>Pterygota</taxon>
        <taxon>Neoptera</taxon>
        <taxon>Polyneoptera</taxon>
        <taxon>Dictyoptera</taxon>
        <taxon>Blattodea</taxon>
        <taxon>Blaberoidea</taxon>
        <taxon>Blaberidae</taxon>
        <taxon>Diplopterinae</taxon>
        <taxon>Diploptera</taxon>
    </lineage>
</organism>
<evidence type="ECO:0000313" key="1">
    <source>
        <dbReference type="EMBL" id="KAJ9582777.1"/>
    </source>
</evidence>
<feature type="non-terminal residue" evidence="1">
    <location>
        <position position="98"/>
    </location>
</feature>
<dbReference type="EMBL" id="JASPKZ010007742">
    <property type="protein sequence ID" value="KAJ9582777.1"/>
    <property type="molecule type" value="Genomic_DNA"/>
</dbReference>
<protein>
    <submittedName>
        <fullName evidence="1">Uncharacterized protein</fullName>
    </submittedName>
</protein>
<reference evidence="1" key="2">
    <citation type="submission" date="2023-05" db="EMBL/GenBank/DDBJ databases">
        <authorList>
            <person name="Fouks B."/>
        </authorList>
    </citation>
    <scope>NUCLEOTIDE SEQUENCE</scope>
    <source>
        <strain evidence="1">Stay&amp;Tobe</strain>
        <tissue evidence="1">Testes</tissue>
    </source>
</reference>